<proteinExistence type="predicted"/>
<dbReference type="Proteomes" id="UP001153269">
    <property type="component" value="Unassembled WGS sequence"/>
</dbReference>
<keyword evidence="3" id="KW-1185">Reference proteome</keyword>
<dbReference type="EMBL" id="CADEAL010001391">
    <property type="protein sequence ID" value="CAB1431947.1"/>
    <property type="molecule type" value="Genomic_DNA"/>
</dbReference>
<protein>
    <submittedName>
        <fullName evidence="2">Uncharacterized protein</fullName>
    </submittedName>
</protein>
<name>A0A9N7UK44_PLEPL</name>
<comment type="caution">
    <text evidence="2">The sequence shown here is derived from an EMBL/GenBank/DDBJ whole genome shotgun (WGS) entry which is preliminary data.</text>
</comment>
<reference evidence="2" key="1">
    <citation type="submission" date="2020-03" db="EMBL/GenBank/DDBJ databases">
        <authorList>
            <person name="Weist P."/>
        </authorList>
    </citation>
    <scope>NUCLEOTIDE SEQUENCE</scope>
</reference>
<sequence>MTGRRKQVFCPEAVDTSSSSDGPDLCRSSSVNEMDSCGNSVLCPSPGPRCRAMCPLWGGGCWTNCVPDVPQTTGWSSPERLGPSTQPAVSSTCLGLRHGIPQQNNHNKSGGFCQNINILLSHHVTGRAGSVLFFVWFDPPLCCLPLGRAVPANRIFYKNLMAMSLAMFNQELWIHREWLVHQRHQQTPEHR</sequence>
<evidence type="ECO:0000313" key="2">
    <source>
        <dbReference type="EMBL" id="CAB1431947.1"/>
    </source>
</evidence>
<accession>A0A9N7UK44</accession>
<dbReference type="AlphaFoldDB" id="A0A9N7UK44"/>
<evidence type="ECO:0000313" key="3">
    <source>
        <dbReference type="Proteomes" id="UP001153269"/>
    </source>
</evidence>
<gene>
    <name evidence="2" type="ORF">PLEPLA_LOCUS20004</name>
</gene>
<organism evidence="2 3">
    <name type="scientific">Pleuronectes platessa</name>
    <name type="common">European plaice</name>
    <dbReference type="NCBI Taxonomy" id="8262"/>
    <lineage>
        <taxon>Eukaryota</taxon>
        <taxon>Metazoa</taxon>
        <taxon>Chordata</taxon>
        <taxon>Craniata</taxon>
        <taxon>Vertebrata</taxon>
        <taxon>Euteleostomi</taxon>
        <taxon>Actinopterygii</taxon>
        <taxon>Neopterygii</taxon>
        <taxon>Teleostei</taxon>
        <taxon>Neoteleostei</taxon>
        <taxon>Acanthomorphata</taxon>
        <taxon>Carangaria</taxon>
        <taxon>Pleuronectiformes</taxon>
        <taxon>Pleuronectoidei</taxon>
        <taxon>Pleuronectidae</taxon>
        <taxon>Pleuronectes</taxon>
    </lineage>
</organism>
<feature type="region of interest" description="Disordered" evidence="1">
    <location>
        <begin position="1"/>
        <end position="25"/>
    </location>
</feature>
<evidence type="ECO:0000256" key="1">
    <source>
        <dbReference type="SAM" id="MobiDB-lite"/>
    </source>
</evidence>
<feature type="compositionally biased region" description="Polar residues" evidence="1">
    <location>
        <begin position="15"/>
        <end position="25"/>
    </location>
</feature>